<sequence>MICITALGGSIVFSYMTNDTMDKNFQKTNEIITTTKTDVESLSTEVKELKENQTNNNQTDENNNNQTDENLMTIQELKQMMQDIIHGNNLHTLNDRINALANKNDPSKKQL</sequence>
<dbReference type="AlphaFoldDB" id="A0A4P6MCS9"/>
<organism evidence="2 3">
    <name type="scientific">'Catharanthus roseus' aster yellows phytoplasma</name>
    <dbReference type="NCBI Taxonomy" id="1193712"/>
    <lineage>
        <taxon>Bacteria</taxon>
        <taxon>Bacillati</taxon>
        <taxon>Mycoplasmatota</taxon>
        <taxon>Mollicutes</taxon>
        <taxon>Acholeplasmatales</taxon>
        <taxon>Acholeplasmataceae</taxon>
        <taxon>Candidatus Phytoplasma</taxon>
        <taxon>16SrI (Aster yellows group)</taxon>
    </lineage>
</organism>
<dbReference type="EMBL" id="CP035949">
    <property type="protein sequence ID" value="QBF24043.1"/>
    <property type="molecule type" value="Genomic_DNA"/>
</dbReference>
<dbReference type="Proteomes" id="UP000289726">
    <property type="component" value="Chromosome"/>
</dbReference>
<feature type="coiled-coil region" evidence="1">
    <location>
        <begin position="32"/>
        <end position="70"/>
    </location>
</feature>
<gene>
    <name evidence="2" type="ORF">EXT02_02535</name>
</gene>
<keyword evidence="1" id="KW-0175">Coiled coil</keyword>
<reference evidence="2 3" key="1">
    <citation type="submission" date="2019-02" db="EMBL/GenBank/DDBJ databases">
        <title>Draft Genome Sequence of Maize Bushy Stunt-like Phytoplasma group 16SrI-B (Aster yellows) in South Africa.</title>
        <authorList>
            <person name="Coetzee B."/>
            <person name="Douglas-Smit N."/>
            <person name="Maree H.J."/>
            <person name="Burger J.T."/>
            <person name="Kruger K."/>
            <person name="Pietersen G."/>
        </authorList>
    </citation>
    <scope>NUCLEOTIDE SEQUENCE [LARGE SCALE GENOMIC DNA]</scope>
    <source>
        <strain evidence="2 3">De Villa</strain>
    </source>
</reference>
<evidence type="ECO:0000313" key="3">
    <source>
        <dbReference type="Proteomes" id="UP000289726"/>
    </source>
</evidence>
<name>A0A4P6MCS9_9MOLU</name>
<evidence type="ECO:0000256" key="1">
    <source>
        <dbReference type="SAM" id="Coils"/>
    </source>
</evidence>
<accession>A0A4P6MCS9</accession>
<proteinExistence type="predicted"/>
<evidence type="ECO:0000313" key="2">
    <source>
        <dbReference type="EMBL" id="QBF24043.1"/>
    </source>
</evidence>
<protein>
    <submittedName>
        <fullName evidence="2">Uncharacterized protein</fullName>
    </submittedName>
</protein>
<keyword evidence="3" id="KW-1185">Reference proteome</keyword>
<dbReference type="RefSeq" id="WP_130427912.1">
    <property type="nucleotide sequence ID" value="NZ_CP035949.1"/>
</dbReference>